<feature type="domain" description="PPM-type phosphatase" evidence="2">
    <location>
        <begin position="333"/>
        <end position="562"/>
    </location>
</feature>
<dbReference type="PROSITE" id="PS51746">
    <property type="entry name" value="PPM_2"/>
    <property type="match status" value="1"/>
</dbReference>
<feature type="compositionally biased region" description="Basic and acidic residues" evidence="1">
    <location>
        <begin position="62"/>
        <end position="72"/>
    </location>
</feature>
<evidence type="ECO:0000259" key="2">
    <source>
        <dbReference type="PROSITE" id="PS51746"/>
    </source>
</evidence>
<feature type="compositionally biased region" description="Polar residues" evidence="1">
    <location>
        <begin position="31"/>
        <end position="53"/>
    </location>
</feature>
<proteinExistence type="predicted"/>
<sequence>MNLSQTLTRLWSRFTTSAEEASAMVEPIDTASPTASDTVSRLPNEITPNTSPRSPDGDLPDESERIPEDPVSEKSSAPEDDEIPLHVPANAEVSEGDEPRAAAADAEADFEALEFGPWGTFEDLREEPEGVEDWGTTPVPILVPEITVVWPQPYAPELAEAMASSGPDGIEPDRIVRELPALWHILTDAVHQVGFGCLTRESVRWGSGSWQLLPMPRHSLTGSVLKPDDLDVRLRRSGWLQDLQVIADTLVRAAVGRWPTNPIDAMALVDSTAGDIAPGLDAVVDLLLSRTLEPGDVHALLELHRVLARTDRNPMEFRSFRETMVGSGKASGSVADNEDLAWSMSTGTAQTCLALMDGITGDHDGSGRRAVLAAMAAVRSSWESGKLEPAATIAVADGEVCARASDGGATAIFAHLLHDGRGQLASVGDSAAWQLRPDDQIRPKRYQAWRLTPVHTEYAENLRVDPDATRGRSALTRHLGGAAHRPFTLRFGLTPGDLLVLVSDGAAVSEEPGQWFGNVLTELAGGRIQAGRPVGPGLAADLVIRAERLGGLDNATALVIETDWARPEAAVRADTEEDHR</sequence>
<evidence type="ECO:0000256" key="1">
    <source>
        <dbReference type="SAM" id="MobiDB-lite"/>
    </source>
</evidence>
<dbReference type="Gene3D" id="3.60.40.10">
    <property type="entry name" value="PPM-type phosphatase domain"/>
    <property type="match status" value="1"/>
</dbReference>
<dbReference type="Proteomes" id="UP000377595">
    <property type="component" value="Unassembled WGS sequence"/>
</dbReference>
<dbReference type="InterPro" id="IPR001932">
    <property type="entry name" value="PPM-type_phosphatase-like_dom"/>
</dbReference>
<accession>A0A5M3Y2V7</accession>
<name>A0A5M3Y2V7_9ACTN</name>
<dbReference type="AlphaFoldDB" id="A0A5M3Y2V7"/>
<reference evidence="3 4" key="1">
    <citation type="submission" date="2019-10" db="EMBL/GenBank/DDBJ databases">
        <title>Whole genome shotgun sequence of Acrocarpospora pleiomorpha NBRC 16267.</title>
        <authorList>
            <person name="Ichikawa N."/>
            <person name="Kimura A."/>
            <person name="Kitahashi Y."/>
            <person name="Komaki H."/>
            <person name="Oguchi A."/>
        </authorList>
    </citation>
    <scope>NUCLEOTIDE SEQUENCE [LARGE SCALE GENOMIC DNA]</scope>
    <source>
        <strain evidence="3 4">NBRC 16267</strain>
    </source>
</reference>
<dbReference type="SUPFAM" id="SSF81606">
    <property type="entry name" value="PP2C-like"/>
    <property type="match status" value="1"/>
</dbReference>
<evidence type="ECO:0000313" key="3">
    <source>
        <dbReference type="EMBL" id="GES26121.1"/>
    </source>
</evidence>
<organism evidence="3 4">
    <name type="scientific">Acrocarpospora pleiomorpha</name>
    <dbReference type="NCBI Taxonomy" id="90975"/>
    <lineage>
        <taxon>Bacteria</taxon>
        <taxon>Bacillati</taxon>
        <taxon>Actinomycetota</taxon>
        <taxon>Actinomycetes</taxon>
        <taxon>Streptosporangiales</taxon>
        <taxon>Streptosporangiaceae</taxon>
        <taxon>Acrocarpospora</taxon>
    </lineage>
</organism>
<feature type="region of interest" description="Disordered" evidence="1">
    <location>
        <begin position="17"/>
        <end position="84"/>
    </location>
</feature>
<evidence type="ECO:0000313" key="4">
    <source>
        <dbReference type="Proteomes" id="UP000377595"/>
    </source>
</evidence>
<comment type="caution">
    <text evidence="3">The sequence shown here is derived from an EMBL/GenBank/DDBJ whole genome shotgun (WGS) entry which is preliminary data.</text>
</comment>
<protein>
    <recommendedName>
        <fullName evidence="2">PPM-type phosphatase domain-containing protein</fullName>
    </recommendedName>
</protein>
<dbReference type="EMBL" id="BLAF01000080">
    <property type="protein sequence ID" value="GES26121.1"/>
    <property type="molecule type" value="Genomic_DNA"/>
</dbReference>
<dbReference type="InterPro" id="IPR036457">
    <property type="entry name" value="PPM-type-like_dom_sf"/>
</dbReference>
<gene>
    <name evidence="3" type="ORF">Aple_090200</name>
</gene>
<keyword evidence="4" id="KW-1185">Reference proteome</keyword>